<dbReference type="AlphaFoldDB" id="A0A8A1LHH6"/>
<dbReference type="Proteomes" id="UP000663419">
    <property type="component" value="Chromosome 3"/>
</dbReference>
<evidence type="ECO:0000313" key="1">
    <source>
        <dbReference type="EMBL" id="QSS53828.1"/>
    </source>
</evidence>
<keyword evidence="1" id="KW-0808">Transferase</keyword>
<protein>
    <submittedName>
        <fullName evidence="1">Phosphotransferase enzyme family protein</fullName>
    </submittedName>
</protein>
<reference evidence="1" key="1">
    <citation type="submission" date="2021-01" db="EMBL/GenBank/DDBJ databases">
        <title>Chromosome-level genome assembly of a human fungal pathogen reveals clustering of transcriptionally co-regulated genes.</title>
        <authorList>
            <person name="Voorhies M."/>
            <person name="Cohen S."/>
            <person name="Shea T.P."/>
            <person name="Petrus S."/>
            <person name="Munoz J.F."/>
            <person name="Poplawski S."/>
            <person name="Goldman W.E."/>
            <person name="Michael T."/>
            <person name="Cuomo C.A."/>
            <person name="Sil A."/>
            <person name="Beyhan S."/>
        </authorList>
    </citation>
    <scope>NUCLEOTIDE SEQUENCE</scope>
    <source>
        <strain evidence="1">H88</strain>
    </source>
</reference>
<dbReference type="VEuPathDB" id="FungiDB:I7I53_01210"/>
<gene>
    <name evidence="1" type="ORF">I7I53_01210</name>
</gene>
<sequence length="53" mass="6160">MEMMIQSPSFSLFLIRQRLMVRYHCRNYLSRPLSGGMRCVRGGGGWMHDSVPN</sequence>
<dbReference type="GO" id="GO:0016740">
    <property type="term" value="F:transferase activity"/>
    <property type="evidence" value="ECO:0007669"/>
    <property type="project" value="UniProtKB-KW"/>
</dbReference>
<name>A0A8A1LHH6_AJEC8</name>
<dbReference type="EMBL" id="CP069104">
    <property type="protein sequence ID" value="QSS53828.1"/>
    <property type="molecule type" value="Genomic_DNA"/>
</dbReference>
<organism evidence="1 2">
    <name type="scientific">Ajellomyces capsulatus (strain H88)</name>
    <name type="common">Darling's disease fungus</name>
    <name type="synonym">Histoplasma capsulatum</name>
    <dbReference type="NCBI Taxonomy" id="544711"/>
    <lineage>
        <taxon>Eukaryota</taxon>
        <taxon>Fungi</taxon>
        <taxon>Dikarya</taxon>
        <taxon>Ascomycota</taxon>
        <taxon>Pezizomycotina</taxon>
        <taxon>Eurotiomycetes</taxon>
        <taxon>Eurotiomycetidae</taxon>
        <taxon>Onygenales</taxon>
        <taxon>Ajellomycetaceae</taxon>
        <taxon>Histoplasma</taxon>
    </lineage>
</organism>
<accession>A0A8A1LHH6</accession>
<proteinExistence type="predicted"/>
<evidence type="ECO:0000313" key="2">
    <source>
        <dbReference type="Proteomes" id="UP000663419"/>
    </source>
</evidence>